<reference evidence="1" key="1">
    <citation type="submission" date="2020-03" db="EMBL/GenBank/DDBJ databases">
        <title>Castanea mollissima Vanexum genome sequencing.</title>
        <authorList>
            <person name="Staton M."/>
        </authorList>
    </citation>
    <scope>NUCLEOTIDE SEQUENCE</scope>
    <source>
        <tissue evidence="1">Leaf</tissue>
    </source>
</reference>
<sequence length="126" mass="14518">MICQLKNLQSGLEGLFIMQHSMMEPVVELLEFIMWGPVDGRSFLVMMLENFITNTIRLCQVQWNRKWLKWLGHKVPSVLGPYCRFLDMLPSQKILQAHVTNEALIMSSALQPSGILNISTNLCQKR</sequence>
<dbReference type="EMBL" id="JRKL02003761">
    <property type="protein sequence ID" value="KAF3954275.1"/>
    <property type="molecule type" value="Genomic_DNA"/>
</dbReference>
<accession>A0A8J4QQU1</accession>
<organism evidence="1 2">
    <name type="scientific">Castanea mollissima</name>
    <name type="common">Chinese chestnut</name>
    <dbReference type="NCBI Taxonomy" id="60419"/>
    <lineage>
        <taxon>Eukaryota</taxon>
        <taxon>Viridiplantae</taxon>
        <taxon>Streptophyta</taxon>
        <taxon>Embryophyta</taxon>
        <taxon>Tracheophyta</taxon>
        <taxon>Spermatophyta</taxon>
        <taxon>Magnoliopsida</taxon>
        <taxon>eudicotyledons</taxon>
        <taxon>Gunneridae</taxon>
        <taxon>Pentapetalae</taxon>
        <taxon>rosids</taxon>
        <taxon>fabids</taxon>
        <taxon>Fagales</taxon>
        <taxon>Fagaceae</taxon>
        <taxon>Castanea</taxon>
    </lineage>
</organism>
<comment type="caution">
    <text evidence="1">The sequence shown here is derived from an EMBL/GenBank/DDBJ whole genome shotgun (WGS) entry which is preliminary data.</text>
</comment>
<dbReference type="OrthoDB" id="37597at2759"/>
<evidence type="ECO:0000313" key="2">
    <source>
        <dbReference type="Proteomes" id="UP000737018"/>
    </source>
</evidence>
<proteinExistence type="predicted"/>
<name>A0A8J4QQU1_9ROSI</name>
<protein>
    <submittedName>
        <fullName evidence="1">Uncharacterized protein</fullName>
    </submittedName>
</protein>
<dbReference type="Proteomes" id="UP000737018">
    <property type="component" value="Unassembled WGS sequence"/>
</dbReference>
<keyword evidence="2" id="KW-1185">Reference proteome</keyword>
<gene>
    <name evidence="1" type="ORF">CMV_020359</name>
</gene>
<dbReference type="AlphaFoldDB" id="A0A8J4QQU1"/>
<evidence type="ECO:0000313" key="1">
    <source>
        <dbReference type="EMBL" id="KAF3954275.1"/>
    </source>
</evidence>